<reference evidence="2" key="1">
    <citation type="journal article" date="2021" name="bioRxiv">
        <title>Whole Genome Assembly and Annotation of Northern Wild Rice, Zizania palustris L., Supports a Whole Genome Duplication in the Zizania Genus.</title>
        <authorList>
            <person name="Haas M."/>
            <person name="Kono T."/>
            <person name="Macchietto M."/>
            <person name="Millas R."/>
            <person name="McGilp L."/>
            <person name="Shao M."/>
            <person name="Duquette J."/>
            <person name="Hirsch C.N."/>
            <person name="Kimball J."/>
        </authorList>
    </citation>
    <scope>NUCLEOTIDE SEQUENCE</scope>
    <source>
        <tissue evidence="2">Fresh leaf tissue</tissue>
    </source>
</reference>
<keyword evidence="3" id="KW-1185">Reference proteome</keyword>
<reference evidence="2" key="2">
    <citation type="submission" date="2021-02" db="EMBL/GenBank/DDBJ databases">
        <authorList>
            <person name="Kimball J.A."/>
            <person name="Haas M.W."/>
            <person name="Macchietto M."/>
            <person name="Kono T."/>
            <person name="Duquette J."/>
            <person name="Shao M."/>
        </authorList>
    </citation>
    <scope>NUCLEOTIDE SEQUENCE</scope>
    <source>
        <tissue evidence="2">Fresh leaf tissue</tissue>
    </source>
</reference>
<sequence>MFYFSRVRPWPSPSPKLRPVARPRSASSPAYGSPRRRPSSAPLVPEVCLAPHRLSSTHRRLSSSLPGLLPVVARARLNGELLDLKADWLMEKQLFDSLSLTSCEQRDE</sequence>
<evidence type="ECO:0000256" key="1">
    <source>
        <dbReference type="SAM" id="MobiDB-lite"/>
    </source>
</evidence>
<accession>A0A8J5VH06</accession>
<name>A0A8J5VH06_ZIZPA</name>
<evidence type="ECO:0000313" key="3">
    <source>
        <dbReference type="Proteomes" id="UP000729402"/>
    </source>
</evidence>
<gene>
    <name evidence="2" type="ORF">GUJ93_ZPchr0008g11899</name>
</gene>
<feature type="region of interest" description="Disordered" evidence="1">
    <location>
        <begin position="1"/>
        <end position="43"/>
    </location>
</feature>
<dbReference type="AlphaFoldDB" id="A0A8J5VH06"/>
<organism evidence="2 3">
    <name type="scientific">Zizania palustris</name>
    <name type="common">Northern wild rice</name>
    <dbReference type="NCBI Taxonomy" id="103762"/>
    <lineage>
        <taxon>Eukaryota</taxon>
        <taxon>Viridiplantae</taxon>
        <taxon>Streptophyta</taxon>
        <taxon>Embryophyta</taxon>
        <taxon>Tracheophyta</taxon>
        <taxon>Spermatophyta</taxon>
        <taxon>Magnoliopsida</taxon>
        <taxon>Liliopsida</taxon>
        <taxon>Poales</taxon>
        <taxon>Poaceae</taxon>
        <taxon>BOP clade</taxon>
        <taxon>Oryzoideae</taxon>
        <taxon>Oryzeae</taxon>
        <taxon>Zizaniinae</taxon>
        <taxon>Zizania</taxon>
    </lineage>
</organism>
<proteinExistence type="predicted"/>
<evidence type="ECO:0000313" key="2">
    <source>
        <dbReference type="EMBL" id="KAG8047148.1"/>
    </source>
</evidence>
<comment type="caution">
    <text evidence="2">The sequence shown here is derived from an EMBL/GenBank/DDBJ whole genome shotgun (WGS) entry which is preliminary data.</text>
</comment>
<dbReference type="Proteomes" id="UP000729402">
    <property type="component" value="Unassembled WGS sequence"/>
</dbReference>
<protein>
    <submittedName>
        <fullName evidence="2">Uncharacterized protein</fullName>
    </submittedName>
</protein>
<dbReference type="EMBL" id="JAAALK010000290">
    <property type="protein sequence ID" value="KAG8047148.1"/>
    <property type="molecule type" value="Genomic_DNA"/>
</dbReference>